<dbReference type="GO" id="GO:0000981">
    <property type="term" value="F:DNA-binding transcription factor activity, RNA polymerase II-specific"/>
    <property type="evidence" value="ECO:0007669"/>
    <property type="project" value="InterPro"/>
</dbReference>
<name>A0A9P8V5P2_9PEZI</name>
<comment type="caution">
    <text evidence="4">The sequence shown here is derived from an EMBL/GenBank/DDBJ whole genome shotgun (WGS) entry which is preliminary data.</text>
</comment>
<dbReference type="EMBL" id="JAGSXJ010000022">
    <property type="protein sequence ID" value="KAH6677764.1"/>
    <property type="molecule type" value="Genomic_DNA"/>
</dbReference>
<organism evidence="4 5">
    <name type="scientific">Plectosphaerella plurivora</name>
    <dbReference type="NCBI Taxonomy" id="936078"/>
    <lineage>
        <taxon>Eukaryota</taxon>
        <taxon>Fungi</taxon>
        <taxon>Dikarya</taxon>
        <taxon>Ascomycota</taxon>
        <taxon>Pezizomycotina</taxon>
        <taxon>Sordariomycetes</taxon>
        <taxon>Hypocreomycetidae</taxon>
        <taxon>Glomerellales</taxon>
        <taxon>Plectosphaerellaceae</taxon>
        <taxon>Plectosphaerella</taxon>
    </lineage>
</organism>
<evidence type="ECO:0000313" key="5">
    <source>
        <dbReference type="Proteomes" id="UP000770015"/>
    </source>
</evidence>
<dbReference type="AlphaFoldDB" id="A0A9P8V5P2"/>
<dbReference type="OrthoDB" id="4314040at2759"/>
<dbReference type="PROSITE" id="PS00463">
    <property type="entry name" value="ZN2_CY6_FUNGAL_1"/>
    <property type="match status" value="1"/>
</dbReference>
<dbReference type="Pfam" id="PF11951">
    <property type="entry name" value="Fungal_trans_2"/>
    <property type="match status" value="1"/>
</dbReference>
<dbReference type="SMART" id="SM00066">
    <property type="entry name" value="GAL4"/>
    <property type="match status" value="1"/>
</dbReference>
<dbReference type="Pfam" id="PF00172">
    <property type="entry name" value="Zn_clus"/>
    <property type="match status" value="1"/>
</dbReference>
<gene>
    <name evidence="4" type="ORF">F5X68DRAFT_270198</name>
</gene>
<dbReference type="SUPFAM" id="SSF57701">
    <property type="entry name" value="Zn2/Cys6 DNA-binding domain"/>
    <property type="match status" value="1"/>
</dbReference>
<keyword evidence="5" id="KW-1185">Reference proteome</keyword>
<dbReference type="PANTHER" id="PTHR38791:SF13">
    <property type="entry name" value="ZN(2)-C6 FUNGAL-TYPE DOMAIN-CONTAINING PROTEIN"/>
    <property type="match status" value="1"/>
</dbReference>
<protein>
    <recommendedName>
        <fullName evidence="3">Zn(2)-C6 fungal-type domain-containing protein</fullName>
    </recommendedName>
</protein>
<dbReference type="InterPro" id="IPR036864">
    <property type="entry name" value="Zn2-C6_fun-type_DNA-bd_sf"/>
</dbReference>
<evidence type="ECO:0000313" key="4">
    <source>
        <dbReference type="EMBL" id="KAH6677764.1"/>
    </source>
</evidence>
<accession>A0A9P8V5P2</accession>
<sequence length="597" mass="66607">MVYCGKPSRGCQMCRTRRIKCDETKPTCNQCAKSRRQCPGYKDEFDLVFRNETRITERRVQKANRKAIAKETKDQPQPPLAKGSHPSPDAATMTVIPALNVPVEQMASCHFVSNYVLIPRQGSTRGFHEYLLPLLRAESASSPLHHAFNACALASLGNRPDAATISLNSKALGHYTKALAATHVVLQDPELGKSDATLASVLMLGLFENITARKMGMFAWGSHIEGAIQLVKARGRKQLRTKTGLLLFIAVRTQMIIHTLTTCTAPIMGVEWWLSDAVKDEAAAQCQRLAIKTAELRAEATRLMTTLSRGPENIEIMLDMIRRAQTVDQETVNWLHNLPEYFQPRTIAWEDNVPGGDYEKAEVYPGRVDIYQDFWIASVTNMARTSRLILASVIVRCAAWVCSPVDYRTTPEYATAARTCVDTITDVIASVPYQLGWHLKRPDIIKRANLSGFACGIEDEQKGLPGYFLTWPLAILHGQDYTTDAQRSWIVGRLKFIGDELGVRYAHILSELQVRIPSMLIRRDGLMAAPYPQAHNFEKLLSARLAPPSAGYEMNPLQQREAMQRAFVDKNKAELLAKATGTAGQSGQWVAQNWLTV</sequence>
<proteinExistence type="predicted"/>
<dbReference type="Proteomes" id="UP000770015">
    <property type="component" value="Unassembled WGS sequence"/>
</dbReference>
<dbReference type="InterPro" id="IPR001138">
    <property type="entry name" value="Zn2Cys6_DnaBD"/>
</dbReference>
<feature type="region of interest" description="Disordered" evidence="2">
    <location>
        <begin position="65"/>
        <end position="91"/>
    </location>
</feature>
<dbReference type="InterPro" id="IPR021858">
    <property type="entry name" value="Fun_TF"/>
</dbReference>
<feature type="domain" description="Zn(2)-C6 fungal-type" evidence="3">
    <location>
        <begin position="10"/>
        <end position="38"/>
    </location>
</feature>
<dbReference type="Gene3D" id="4.10.240.10">
    <property type="entry name" value="Zn(2)-C6 fungal-type DNA-binding domain"/>
    <property type="match status" value="1"/>
</dbReference>
<dbReference type="PROSITE" id="PS50048">
    <property type="entry name" value="ZN2_CY6_FUNGAL_2"/>
    <property type="match status" value="1"/>
</dbReference>
<evidence type="ECO:0000256" key="2">
    <source>
        <dbReference type="SAM" id="MobiDB-lite"/>
    </source>
</evidence>
<reference evidence="4" key="1">
    <citation type="journal article" date="2021" name="Nat. Commun.">
        <title>Genetic determinants of endophytism in the Arabidopsis root mycobiome.</title>
        <authorList>
            <person name="Mesny F."/>
            <person name="Miyauchi S."/>
            <person name="Thiergart T."/>
            <person name="Pickel B."/>
            <person name="Atanasova L."/>
            <person name="Karlsson M."/>
            <person name="Huettel B."/>
            <person name="Barry K.W."/>
            <person name="Haridas S."/>
            <person name="Chen C."/>
            <person name="Bauer D."/>
            <person name="Andreopoulos W."/>
            <person name="Pangilinan J."/>
            <person name="LaButti K."/>
            <person name="Riley R."/>
            <person name="Lipzen A."/>
            <person name="Clum A."/>
            <person name="Drula E."/>
            <person name="Henrissat B."/>
            <person name="Kohler A."/>
            <person name="Grigoriev I.V."/>
            <person name="Martin F.M."/>
            <person name="Hacquard S."/>
        </authorList>
    </citation>
    <scope>NUCLEOTIDE SEQUENCE</scope>
    <source>
        <strain evidence="4">MPI-SDFR-AT-0117</strain>
    </source>
</reference>
<dbReference type="GO" id="GO:0008270">
    <property type="term" value="F:zinc ion binding"/>
    <property type="evidence" value="ECO:0007669"/>
    <property type="project" value="InterPro"/>
</dbReference>
<evidence type="ECO:0000256" key="1">
    <source>
        <dbReference type="ARBA" id="ARBA00023242"/>
    </source>
</evidence>
<dbReference type="InterPro" id="IPR053175">
    <property type="entry name" value="DHMBA_Reg_Transcription_Factor"/>
</dbReference>
<evidence type="ECO:0000259" key="3">
    <source>
        <dbReference type="PROSITE" id="PS50048"/>
    </source>
</evidence>
<keyword evidence="1" id="KW-0539">Nucleus</keyword>
<dbReference type="PANTHER" id="PTHR38791">
    <property type="entry name" value="ZN(II)2CYS6 TRANSCRIPTION FACTOR (EUROFUNG)-RELATED-RELATED"/>
    <property type="match status" value="1"/>
</dbReference>
<dbReference type="CDD" id="cd00067">
    <property type="entry name" value="GAL4"/>
    <property type="match status" value="1"/>
</dbReference>